<reference evidence="2 3" key="1">
    <citation type="journal article" date="2021" name="Nat. Commun.">
        <title>Incipient diploidization of the medicinal plant Perilla within 10,000 years.</title>
        <authorList>
            <person name="Zhang Y."/>
            <person name="Shen Q."/>
            <person name="Leng L."/>
            <person name="Zhang D."/>
            <person name="Chen S."/>
            <person name="Shi Y."/>
            <person name="Ning Z."/>
            <person name="Chen S."/>
        </authorList>
    </citation>
    <scope>NUCLEOTIDE SEQUENCE [LARGE SCALE GENOMIC DNA]</scope>
    <source>
        <strain evidence="3">cv. PC099</strain>
    </source>
</reference>
<organism evidence="2 3">
    <name type="scientific">Perilla frutescens var. hirtella</name>
    <name type="common">Perilla citriodora</name>
    <name type="synonym">Perilla setoyensis</name>
    <dbReference type="NCBI Taxonomy" id="608512"/>
    <lineage>
        <taxon>Eukaryota</taxon>
        <taxon>Viridiplantae</taxon>
        <taxon>Streptophyta</taxon>
        <taxon>Embryophyta</taxon>
        <taxon>Tracheophyta</taxon>
        <taxon>Spermatophyta</taxon>
        <taxon>Magnoliopsida</taxon>
        <taxon>eudicotyledons</taxon>
        <taxon>Gunneridae</taxon>
        <taxon>Pentapetalae</taxon>
        <taxon>asterids</taxon>
        <taxon>lamiids</taxon>
        <taxon>Lamiales</taxon>
        <taxon>Lamiaceae</taxon>
        <taxon>Nepetoideae</taxon>
        <taxon>Elsholtzieae</taxon>
        <taxon>Perilla</taxon>
    </lineage>
</organism>
<protein>
    <submittedName>
        <fullName evidence="2">Uncharacterized protein</fullName>
    </submittedName>
</protein>
<dbReference type="AlphaFoldDB" id="A0AAD4P841"/>
<dbReference type="Proteomes" id="UP001190926">
    <property type="component" value="Unassembled WGS sequence"/>
</dbReference>
<name>A0AAD4P841_PERFH</name>
<evidence type="ECO:0000313" key="2">
    <source>
        <dbReference type="EMBL" id="KAH6830484.1"/>
    </source>
</evidence>
<dbReference type="EMBL" id="SDAM02000099">
    <property type="protein sequence ID" value="KAH6830484.1"/>
    <property type="molecule type" value="Genomic_DNA"/>
</dbReference>
<feature type="signal peptide" evidence="1">
    <location>
        <begin position="1"/>
        <end position="28"/>
    </location>
</feature>
<accession>A0AAD4P841</accession>
<sequence length="81" mass="8810">MFTEKIKSAAACLMILVFFHQPVSRVIGVNARLPLLVNPQTLQPSQYVTLTGCSSDCDIACCYCDITTQPPICVQCCQGDP</sequence>
<evidence type="ECO:0000313" key="3">
    <source>
        <dbReference type="Proteomes" id="UP001190926"/>
    </source>
</evidence>
<keyword evidence="1" id="KW-0732">Signal</keyword>
<feature type="chain" id="PRO_5042030672" evidence="1">
    <location>
        <begin position="29"/>
        <end position="81"/>
    </location>
</feature>
<evidence type="ECO:0000256" key="1">
    <source>
        <dbReference type="SAM" id="SignalP"/>
    </source>
</evidence>
<comment type="caution">
    <text evidence="2">The sequence shown here is derived from an EMBL/GenBank/DDBJ whole genome shotgun (WGS) entry which is preliminary data.</text>
</comment>
<keyword evidence="3" id="KW-1185">Reference proteome</keyword>
<gene>
    <name evidence="2" type="ORF">C2S53_009501</name>
</gene>
<proteinExistence type="predicted"/>